<dbReference type="AlphaFoldDB" id="F2EF12"/>
<sequence length="217" mass="23182">INTNIQRPSQREIDCKMAAKQNASIVKPLLIATLLVAAVASSVPVARGEEKAPPTCFSEYSKLCGKGEKKDAACTTMVEKACGTEASSVAKIEHLFVEFSSIGQKVSNFNGLTTSGGQDVLKESVDKHGGCPGNTTTYVYSAQCNRDCNEACSDGACSNHCYMDCPYMAARFCYIIATPANKKAIEEDMECFKQCSKDGTNDKCRAACKLSCSPPAP</sequence>
<reference evidence="1" key="1">
    <citation type="journal article" date="2011" name="Plant Physiol.">
        <title>Comprehensive sequence analysis of 24,783 barley full-length cDNAs derived from 12 clone libraries.</title>
        <authorList>
            <person name="Matsumoto T."/>
            <person name="Tanaka T."/>
            <person name="Sakai H."/>
            <person name="Amano N."/>
            <person name="Kanamori H."/>
            <person name="Kurita K."/>
            <person name="Kikuta A."/>
            <person name="Kamiya K."/>
            <person name="Yamamoto M."/>
            <person name="Ikawa H."/>
            <person name="Fujii N."/>
            <person name="Hori K."/>
            <person name="Itoh T."/>
            <person name="Sato K."/>
        </authorList>
    </citation>
    <scope>NUCLEOTIDE SEQUENCE</scope>
    <source>
        <tissue evidence="1">Flower</tissue>
    </source>
</reference>
<protein>
    <submittedName>
        <fullName evidence="1">Predicted protein</fullName>
    </submittedName>
</protein>
<organism evidence="1">
    <name type="scientific">Hordeum vulgare subsp. vulgare</name>
    <name type="common">Domesticated barley</name>
    <dbReference type="NCBI Taxonomy" id="112509"/>
    <lineage>
        <taxon>Eukaryota</taxon>
        <taxon>Viridiplantae</taxon>
        <taxon>Streptophyta</taxon>
        <taxon>Embryophyta</taxon>
        <taxon>Tracheophyta</taxon>
        <taxon>Spermatophyta</taxon>
        <taxon>Magnoliopsida</taxon>
        <taxon>Liliopsida</taxon>
        <taxon>Poales</taxon>
        <taxon>Poaceae</taxon>
        <taxon>BOP clade</taxon>
        <taxon>Pooideae</taxon>
        <taxon>Triticodae</taxon>
        <taxon>Triticeae</taxon>
        <taxon>Hordeinae</taxon>
        <taxon>Hordeum</taxon>
    </lineage>
</organism>
<evidence type="ECO:0000313" key="1">
    <source>
        <dbReference type="EMBL" id="BAK05934.1"/>
    </source>
</evidence>
<name>F2EF12_HORVV</name>
<feature type="non-terminal residue" evidence="1">
    <location>
        <position position="1"/>
    </location>
</feature>
<accession>F2EF12</accession>
<proteinExistence type="evidence at transcript level"/>
<dbReference type="EMBL" id="AK374738">
    <property type="protein sequence ID" value="BAK05934.1"/>
    <property type="molecule type" value="mRNA"/>
</dbReference>